<proteinExistence type="predicted"/>
<sequence length="99" mass="10914">MKEKHSRKLNQAAVNHQDQDEDEEEGEEDGESVSVHPSCLLGAPIKDVIGDQGNECHIDGLELRFTAEMELTVARFEWMSDNVCHAAARAQAAQAILVV</sequence>
<feature type="region of interest" description="Disordered" evidence="1">
    <location>
        <begin position="1"/>
        <end position="36"/>
    </location>
</feature>
<evidence type="ECO:0000313" key="2">
    <source>
        <dbReference type="EMBL" id="SMR50975.1"/>
    </source>
</evidence>
<dbReference type="AlphaFoldDB" id="A0A2H1GBN5"/>
<organism evidence="2 3">
    <name type="scientific">Zymoseptoria tritici ST99CH_1E4</name>
    <dbReference type="NCBI Taxonomy" id="1276532"/>
    <lineage>
        <taxon>Eukaryota</taxon>
        <taxon>Fungi</taxon>
        <taxon>Dikarya</taxon>
        <taxon>Ascomycota</taxon>
        <taxon>Pezizomycotina</taxon>
        <taxon>Dothideomycetes</taxon>
        <taxon>Dothideomycetidae</taxon>
        <taxon>Mycosphaerellales</taxon>
        <taxon>Mycosphaerellaceae</taxon>
        <taxon>Zymoseptoria</taxon>
    </lineage>
</organism>
<protein>
    <submittedName>
        <fullName evidence="2">Uncharacterized protein</fullName>
    </submittedName>
</protein>
<gene>
    <name evidence="2" type="ORF">ZT1E4_G5193</name>
</gene>
<dbReference type="EMBL" id="LT854256">
    <property type="protein sequence ID" value="SMR50975.1"/>
    <property type="molecule type" value="Genomic_DNA"/>
</dbReference>
<feature type="compositionally biased region" description="Acidic residues" evidence="1">
    <location>
        <begin position="19"/>
        <end position="31"/>
    </location>
</feature>
<dbReference type="Proteomes" id="UP000245764">
    <property type="component" value="Chromosome 4"/>
</dbReference>
<evidence type="ECO:0000313" key="3">
    <source>
        <dbReference type="Proteomes" id="UP000245764"/>
    </source>
</evidence>
<reference evidence="3" key="1">
    <citation type="submission" date="2017-05" db="EMBL/GenBank/DDBJ databases">
        <authorList>
            <person name="Song R."/>
            <person name="Chenine A.L."/>
            <person name="Ruprecht R.M."/>
        </authorList>
    </citation>
    <scope>NUCLEOTIDE SEQUENCE [LARGE SCALE GENOMIC DNA]</scope>
</reference>
<evidence type="ECO:0000256" key="1">
    <source>
        <dbReference type="SAM" id="MobiDB-lite"/>
    </source>
</evidence>
<name>A0A2H1GBN5_ZYMTR</name>
<accession>A0A2H1GBN5</accession>